<comment type="caution">
    <text evidence="5">The sequence shown here is derived from an EMBL/GenBank/DDBJ whole genome shotgun (WGS) entry which is preliminary data.</text>
</comment>
<keyword evidence="6" id="KW-1185">Reference proteome</keyword>
<comment type="similarity">
    <text evidence="3">Belongs to the RimP family.</text>
</comment>
<feature type="domain" description="Ribosome maturation factor RimP N-terminal" evidence="4">
    <location>
        <begin position="22"/>
        <end position="76"/>
    </location>
</feature>
<comment type="function">
    <text evidence="3">Required for maturation of 30S ribosomal subunits.</text>
</comment>
<dbReference type="PANTHER" id="PTHR33867:SF1">
    <property type="entry name" value="RIBOSOME MATURATION FACTOR RIMP"/>
    <property type="match status" value="1"/>
</dbReference>
<dbReference type="Pfam" id="PF02576">
    <property type="entry name" value="RimP_N"/>
    <property type="match status" value="1"/>
</dbReference>
<name>A0A6N6M512_9FLAO</name>
<dbReference type="GO" id="GO:0000028">
    <property type="term" value="P:ribosomal small subunit assembly"/>
    <property type="evidence" value="ECO:0007669"/>
    <property type="project" value="TreeGrafter"/>
</dbReference>
<dbReference type="PANTHER" id="PTHR33867">
    <property type="entry name" value="RIBOSOME MATURATION FACTOR RIMP"/>
    <property type="match status" value="1"/>
</dbReference>
<sequence length="156" mass="17670">MITKDKIEDIVNDKIADSDVFVVSISVGSGNNIKINLDSDSGLGIDECVQISRHVEHTLDRDEEDFKLDVSSPGVDEGLTMPRQYNKHVGRTLRVLREGEIKKIEGELAEVGSDQIKLVQKEKKRVEGRKKKEWVTTEYDIPFNEIEEAKVIVSFK</sequence>
<dbReference type="SUPFAM" id="SSF75420">
    <property type="entry name" value="YhbC-like, N-terminal domain"/>
    <property type="match status" value="1"/>
</dbReference>
<evidence type="ECO:0000313" key="5">
    <source>
        <dbReference type="EMBL" id="KAB1063236.1"/>
    </source>
</evidence>
<keyword evidence="1 3" id="KW-0963">Cytoplasm</keyword>
<comment type="subcellular location">
    <subcellularLocation>
        <location evidence="3">Cytoplasm</location>
    </subcellularLocation>
</comment>
<dbReference type="EMBL" id="WACR01000009">
    <property type="protein sequence ID" value="KAB1063236.1"/>
    <property type="molecule type" value="Genomic_DNA"/>
</dbReference>
<dbReference type="InterPro" id="IPR028989">
    <property type="entry name" value="RimP_N"/>
</dbReference>
<dbReference type="InterPro" id="IPR035956">
    <property type="entry name" value="RimP_N_sf"/>
</dbReference>
<dbReference type="Proteomes" id="UP000435357">
    <property type="component" value="Unassembled WGS sequence"/>
</dbReference>
<dbReference type="OrthoDB" id="9789702at2"/>
<dbReference type="GO" id="GO:0005829">
    <property type="term" value="C:cytosol"/>
    <property type="evidence" value="ECO:0007669"/>
    <property type="project" value="TreeGrafter"/>
</dbReference>
<evidence type="ECO:0000256" key="2">
    <source>
        <dbReference type="ARBA" id="ARBA00022517"/>
    </source>
</evidence>
<dbReference type="RefSeq" id="WP_151169334.1">
    <property type="nucleotide sequence ID" value="NZ_WACR01000009.1"/>
</dbReference>
<evidence type="ECO:0000259" key="4">
    <source>
        <dbReference type="Pfam" id="PF02576"/>
    </source>
</evidence>
<evidence type="ECO:0000256" key="1">
    <source>
        <dbReference type="ARBA" id="ARBA00022490"/>
    </source>
</evidence>
<reference evidence="5 6" key="1">
    <citation type="submission" date="2019-09" db="EMBL/GenBank/DDBJ databases">
        <title>Genomes of Cryomorphaceae.</title>
        <authorList>
            <person name="Bowman J.P."/>
        </authorList>
    </citation>
    <scope>NUCLEOTIDE SEQUENCE [LARGE SCALE GENOMIC DNA]</scope>
    <source>
        <strain evidence="5 6">KCTC 52047</strain>
    </source>
</reference>
<keyword evidence="2 3" id="KW-0690">Ribosome biogenesis</keyword>
<evidence type="ECO:0000256" key="3">
    <source>
        <dbReference type="HAMAP-Rule" id="MF_01077"/>
    </source>
</evidence>
<dbReference type="HAMAP" id="MF_01077">
    <property type="entry name" value="RimP"/>
    <property type="match status" value="1"/>
</dbReference>
<dbReference type="InterPro" id="IPR003728">
    <property type="entry name" value="Ribosome_maturation_RimP"/>
</dbReference>
<dbReference type="Gene3D" id="3.30.300.70">
    <property type="entry name" value="RimP-like superfamily, N-terminal"/>
    <property type="match status" value="1"/>
</dbReference>
<dbReference type="NCBIfam" id="NF002531">
    <property type="entry name" value="PRK02001.1"/>
    <property type="match status" value="1"/>
</dbReference>
<dbReference type="AlphaFoldDB" id="A0A6N6M512"/>
<accession>A0A6N6M512</accession>
<protein>
    <recommendedName>
        <fullName evidence="3">Ribosome maturation factor RimP</fullName>
    </recommendedName>
</protein>
<gene>
    <name evidence="3 5" type="primary">rimP</name>
    <name evidence="5" type="ORF">F3059_11380</name>
</gene>
<organism evidence="5 6">
    <name type="scientific">Salibacter halophilus</name>
    <dbReference type="NCBI Taxonomy" id="1803916"/>
    <lineage>
        <taxon>Bacteria</taxon>
        <taxon>Pseudomonadati</taxon>
        <taxon>Bacteroidota</taxon>
        <taxon>Flavobacteriia</taxon>
        <taxon>Flavobacteriales</taxon>
        <taxon>Salibacteraceae</taxon>
        <taxon>Salibacter</taxon>
    </lineage>
</organism>
<evidence type="ECO:0000313" key="6">
    <source>
        <dbReference type="Proteomes" id="UP000435357"/>
    </source>
</evidence>
<dbReference type="GO" id="GO:0006412">
    <property type="term" value="P:translation"/>
    <property type="evidence" value="ECO:0007669"/>
    <property type="project" value="TreeGrafter"/>
</dbReference>
<proteinExistence type="inferred from homology"/>